<protein>
    <submittedName>
        <fullName evidence="2">Uncharacterized protein</fullName>
    </submittedName>
</protein>
<dbReference type="EMBL" id="FR854092">
    <property type="protein sequence ID" value="CCA87410.1"/>
    <property type="molecule type" value="Genomic_DNA"/>
</dbReference>
<sequence length="134" mass="13994">MTNKLTPTLAAASLVLFMAAAGHVVPAHFSAISTAHAAVALGDLGSFRTIAADTAAIVDKGDLPGAKLRIKDLEVSWDAAEAGLKPRSPSDWHRVDKAIDRALDALRAGKPDAATCKQTLAELIQTIDQVSGKR</sequence>
<evidence type="ECO:0000313" key="2">
    <source>
        <dbReference type="EMBL" id="CCA87410.1"/>
    </source>
</evidence>
<feature type="signal peptide" evidence="1">
    <location>
        <begin position="1"/>
        <end position="37"/>
    </location>
</feature>
<organism evidence="2">
    <name type="scientific">Ralstonia syzygii R24</name>
    <dbReference type="NCBI Taxonomy" id="907261"/>
    <lineage>
        <taxon>Bacteria</taxon>
        <taxon>Pseudomonadati</taxon>
        <taxon>Pseudomonadota</taxon>
        <taxon>Betaproteobacteria</taxon>
        <taxon>Burkholderiales</taxon>
        <taxon>Burkholderiaceae</taxon>
        <taxon>Ralstonia</taxon>
        <taxon>Ralstonia solanacearum species complex</taxon>
    </lineage>
</organism>
<evidence type="ECO:0000256" key="1">
    <source>
        <dbReference type="SAM" id="SignalP"/>
    </source>
</evidence>
<name>G3AAK5_9RALS</name>
<keyword evidence="1" id="KW-0732">Signal</keyword>
<proteinExistence type="predicted"/>
<reference evidence="2" key="2">
    <citation type="submission" date="2011-04" db="EMBL/GenBank/DDBJ databases">
        <authorList>
            <person name="Genoscope - CEA"/>
        </authorList>
    </citation>
    <scope>NUCLEOTIDE SEQUENCE</scope>
    <source>
        <strain evidence="2">R24</strain>
    </source>
</reference>
<accession>G3AAK5</accession>
<feature type="chain" id="PRO_5003442125" evidence="1">
    <location>
        <begin position="38"/>
        <end position="134"/>
    </location>
</feature>
<gene>
    <name evidence="2" type="ORF">RALSY_mp30743</name>
</gene>
<dbReference type="RefSeq" id="WP_197334104.1">
    <property type="nucleotide sequence ID" value="NZ_CP115945.1"/>
</dbReference>
<dbReference type="AlphaFoldDB" id="G3AAK5"/>
<reference evidence="2" key="1">
    <citation type="journal article" date="2011" name="PLoS ONE">
        <title>Ralstonia syzygii, the Blood Disease Bacterium and some Asian R. solanacearum strains form a single genomic species despite divergent lifestyles.</title>
        <authorList>
            <person name="Remenant B."/>
            <person name="de Cambiaire J.C."/>
            <person name="Cellier G."/>
            <person name="Jacobs J.M."/>
            <person name="Mangenot S."/>
            <person name="Barbe V."/>
            <person name="Lajus A."/>
            <person name="Vallenet D."/>
            <person name="Medigue C."/>
            <person name="Fegan M."/>
            <person name="Allen C."/>
            <person name="Prior P."/>
        </authorList>
    </citation>
    <scope>NUCLEOTIDE SEQUENCE</scope>
    <source>
        <strain evidence="2">R24</strain>
    </source>
</reference>